<dbReference type="PROSITE" id="PS50018">
    <property type="entry name" value="RAS_GTPASE_ACTIV_2"/>
    <property type="match status" value="1"/>
</dbReference>
<dbReference type="InterPro" id="IPR008936">
    <property type="entry name" value="Rho_GTPase_activation_prot"/>
</dbReference>
<keyword evidence="4" id="KW-1185">Reference proteome</keyword>
<dbReference type="STRING" id="65357.A0A024G0U5"/>
<dbReference type="Gene3D" id="1.10.506.10">
    <property type="entry name" value="GTPase Activation - p120gap, domain 1"/>
    <property type="match status" value="1"/>
</dbReference>
<organism evidence="3 4">
    <name type="scientific">Albugo candida</name>
    <dbReference type="NCBI Taxonomy" id="65357"/>
    <lineage>
        <taxon>Eukaryota</taxon>
        <taxon>Sar</taxon>
        <taxon>Stramenopiles</taxon>
        <taxon>Oomycota</taxon>
        <taxon>Peronosporomycetes</taxon>
        <taxon>Albuginales</taxon>
        <taxon>Albuginaceae</taxon>
        <taxon>Albugo</taxon>
    </lineage>
</organism>
<dbReference type="InParanoid" id="A0A024G0U5"/>
<dbReference type="OrthoDB" id="1562946at2759"/>
<sequence length="291" mass="33259">MSEKELTCVLSFLPHKKSFKEAVRKELENTKGCPEMFLRSETDLSGMLKSICFEQAREYFSYGLQYVFGKSALYTSAHSNMDHNSTENQLAAIASIIERLNRVSSLAPANLRMCCQHILSESQSVFHDRPNVIRYTVGNLIVLRIICPILVQPEKIGFPSHTKSLFLFGVQLAKIIQHTLYGRLFDASVHNAGQLNAFVRTYEPNLLAYLANISNPHQEAQPTVQVCCRDSTESLTDSYSQHCTDWMEQRPIKRHVSAPNKPSMKDHNPKQRKSFSRILWQKVKNEVFFST</sequence>
<dbReference type="SUPFAM" id="SSF48350">
    <property type="entry name" value="GTPase activation domain, GAP"/>
    <property type="match status" value="1"/>
</dbReference>
<name>A0A024G0U5_9STRA</name>
<dbReference type="Pfam" id="PF00616">
    <property type="entry name" value="RasGAP"/>
    <property type="match status" value="1"/>
</dbReference>
<protein>
    <recommendedName>
        <fullName evidence="2">Ras-GAP domain-containing protein</fullName>
    </recommendedName>
</protein>
<evidence type="ECO:0000313" key="4">
    <source>
        <dbReference type="Proteomes" id="UP000053237"/>
    </source>
</evidence>
<dbReference type="InterPro" id="IPR001936">
    <property type="entry name" value="RasGAP_dom"/>
</dbReference>
<dbReference type="Proteomes" id="UP000053237">
    <property type="component" value="Unassembled WGS sequence"/>
</dbReference>
<reference evidence="3 4" key="1">
    <citation type="submission" date="2012-05" db="EMBL/GenBank/DDBJ databases">
        <title>Recombination and specialization in a pathogen metapopulation.</title>
        <authorList>
            <person name="Gardiner A."/>
            <person name="Kemen E."/>
            <person name="Schultz-Larsen T."/>
            <person name="MacLean D."/>
            <person name="Van Oosterhout C."/>
            <person name="Jones J.D.G."/>
        </authorList>
    </citation>
    <scope>NUCLEOTIDE SEQUENCE [LARGE SCALE GENOMIC DNA]</scope>
    <source>
        <strain evidence="3 4">Ac Nc2</strain>
    </source>
</reference>
<feature type="domain" description="Ras-GAP" evidence="2">
    <location>
        <begin position="44"/>
        <end position="154"/>
    </location>
</feature>
<evidence type="ECO:0000259" key="2">
    <source>
        <dbReference type="PROSITE" id="PS50018"/>
    </source>
</evidence>
<evidence type="ECO:0000313" key="3">
    <source>
        <dbReference type="EMBL" id="CCI40195.1"/>
    </source>
</evidence>
<accession>A0A024G0U5</accession>
<evidence type="ECO:0000256" key="1">
    <source>
        <dbReference type="SAM" id="MobiDB-lite"/>
    </source>
</evidence>
<dbReference type="AlphaFoldDB" id="A0A024G0U5"/>
<proteinExistence type="predicted"/>
<comment type="caution">
    <text evidence="3">The sequence shown here is derived from an EMBL/GenBank/DDBJ whole genome shotgun (WGS) entry which is preliminary data.</text>
</comment>
<feature type="region of interest" description="Disordered" evidence="1">
    <location>
        <begin position="250"/>
        <end position="274"/>
    </location>
</feature>
<gene>
    <name evidence="3" type="ORF">BN9_009790</name>
</gene>
<dbReference type="EMBL" id="CAIX01000006">
    <property type="protein sequence ID" value="CCI40195.1"/>
    <property type="molecule type" value="Genomic_DNA"/>
</dbReference>
<dbReference type="CDD" id="cd04519">
    <property type="entry name" value="RasGAP"/>
    <property type="match status" value="1"/>
</dbReference>